<dbReference type="Pfam" id="PF00903">
    <property type="entry name" value="Glyoxalase"/>
    <property type="match status" value="1"/>
</dbReference>
<protein>
    <recommendedName>
        <fullName evidence="2">VOC domain-containing protein</fullName>
    </recommendedName>
</protein>
<sequence length="221" mass="23819">MRSPTYYLLPFLLLSFTRACTPPTNPQSPLILGTDGPADAATAGYALNHLGLIISNATATLHFYGKILGMRHMFTFHASPSYSIIYMSYSHGGKNGTAYQTGSELYSQKTNSEGLIEFIYPRNASWRFEASTARANTFSHVGIVVPDVRKAEARMREFGVEILKGVGAFPGGGDPAAGVFGLGGDEGAAEEALEGIWMIGFEDFLIVKDPDGNAVEIQQQV</sequence>
<evidence type="ECO:0000313" key="3">
    <source>
        <dbReference type="EMBL" id="KAE9976148.1"/>
    </source>
</evidence>
<evidence type="ECO:0000259" key="2">
    <source>
        <dbReference type="PROSITE" id="PS51819"/>
    </source>
</evidence>
<feature type="chain" id="PRO_5034141843" description="VOC domain-containing protein" evidence="1">
    <location>
        <begin position="20"/>
        <end position="221"/>
    </location>
</feature>
<dbReference type="AlphaFoldDB" id="A0A8H3YY30"/>
<keyword evidence="1" id="KW-0732">Signal</keyword>
<dbReference type="EMBL" id="WNWQ01000160">
    <property type="protein sequence ID" value="KAE9976148.1"/>
    <property type="molecule type" value="Genomic_DNA"/>
</dbReference>
<evidence type="ECO:0000256" key="1">
    <source>
        <dbReference type="SAM" id="SignalP"/>
    </source>
</evidence>
<reference evidence="3 4" key="1">
    <citation type="submission" date="2019-11" db="EMBL/GenBank/DDBJ databases">
        <title>Venturia inaequalis Genome Resource.</title>
        <authorList>
            <person name="Lichtner F.J."/>
        </authorList>
    </citation>
    <scope>NUCLEOTIDE SEQUENCE [LARGE SCALE GENOMIC DNA]</scope>
    <source>
        <strain evidence="3">Bline_iso_100314</strain>
    </source>
</reference>
<dbReference type="PANTHER" id="PTHR10374">
    <property type="entry name" value="LACTOYLGLUTATHIONE LYASE GLYOXALASE I"/>
    <property type="match status" value="1"/>
</dbReference>
<organism evidence="3 4">
    <name type="scientific">Venturia inaequalis</name>
    <name type="common">Apple scab fungus</name>
    <dbReference type="NCBI Taxonomy" id="5025"/>
    <lineage>
        <taxon>Eukaryota</taxon>
        <taxon>Fungi</taxon>
        <taxon>Dikarya</taxon>
        <taxon>Ascomycota</taxon>
        <taxon>Pezizomycotina</taxon>
        <taxon>Dothideomycetes</taxon>
        <taxon>Pleosporomycetidae</taxon>
        <taxon>Venturiales</taxon>
        <taxon>Venturiaceae</taxon>
        <taxon>Venturia</taxon>
    </lineage>
</organism>
<gene>
    <name evidence="3" type="ORF">BLS_002228</name>
</gene>
<comment type="caution">
    <text evidence="3">The sequence shown here is derived from an EMBL/GenBank/DDBJ whole genome shotgun (WGS) entry which is preliminary data.</text>
</comment>
<dbReference type="Proteomes" id="UP000433883">
    <property type="component" value="Unassembled WGS sequence"/>
</dbReference>
<dbReference type="Gene3D" id="3.10.180.10">
    <property type="entry name" value="2,3-Dihydroxybiphenyl 1,2-Dioxygenase, domain 1"/>
    <property type="match status" value="1"/>
</dbReference>
<proteinExistence type="predicted"/>
<evidence type="ECO:0000313" key="4">
    <source>
        <dbReference type="Proteomes" id="UP000433883"/>
    </source>
</evidence>
<dbReference type="PROSITE" id="PS51819">
    <property type="entry name" value="VOC"/>
    <property type="match status" value="1"/>
</dbReference>
<dbReference type="InterPro" id="IPR004360">
    <property type="entry name" value="Glyas_Fos-R_dOase_dom"/>
</dbReference>
<dbReference type="PANTHER" id="PTHR10374:SF19">
    <property type="entry name" value="LYASE (GLO1), PUTATIVE (AFU_ORTHOLOGUE AFUA_2G13550)-RELATED"/>
    <property type="match status" value="1"/>
</dbReference>
<feature type="signal peptide" evidence="1">
    <location>
        <begin position="1"/>
        <end position="19"/>
    </location>
</feature>
<name>A0A8H3YY30_VENIN</name>
<feature type="domain" description="VOC" evidence="2">
    <location>
        <begin position="46"/>
        <end position="220"/>
    </location>
</feature>
<dbReference type="InterPro" id="IPR029068">
    <property type="entry name" value="Glyas_Bleomycin-R_OHBP_Dase"/>
</dbReference>
<dbReference type="SUPFAM" id="SSF54593">
    <property type="entry name" value="Glyoxalase/Bleomycin resistance protein/Dihydroxybiphenyl dioxygenase"/>
    <property type="match status" value="1"/>
</dbReference>
<accession>A0A8H3YY30</accession>
<dbReference type="InterPro" id="IPR037523">
    <property type="entry name" value="VOC_core"/>
</dbReference>